<proteinExistence type="predicted"/>
<dbReference type="Proteomes" id="UP000435138">
    <property type="component" value="Unassembled WGS sequence"/>
</dbReference>
<comment type="caution">
    <text evidence="1">The sequence shown here is derived from an EMBL/GenBank/DDBJ whole genome shotgun (WGS) entry which is preliminary data.</text>
</comment>
<sequence length="199" mass="22308">MQASFFGTDADMLQVWRWIYDVSQMKLCQHYSSPGQPNRWFDNWNDVVDHLSVPYAAIAGWPSSVGGKPIADFVTFTPETQRETGAEGRTVLRSPALITSFRNNDQNGCLAVSHVTCWTEKGARQRSIYSEQALDAVDWKAFTSIVRALQRRIAKASPAKLDATPIMLDAWQKLKAQEIQLWGWGEACGYPSPGIVEPE</sequence>
<evidence type="ECO:0000313" key="1">
    <source>
        <dbReference type="EMBL" id="MQY47121.1"/>
    </source>
</evidence>
<dbReference type="AlphaFoldDB" id="A0A6A8AEE8"/>
<keyword evidence="2" id="KW-1185">Reference proteome</keyword>
<dbReference type="RefSeq" id="WP_153354614.1">
    <property type="nucleotide sequence ID" value="NZ_JAYKOO010000001.1"/>
</dbReference>
<dbReference type="EMBL" id="WIXI01000044">
    <property type="protein sequence ID" value="MQY47121.1"/>
    <property type="molecule type" value="Genomic_DNA"/>
</dbReference>
<gene>
    <name evidence="1" type="ORF">GAO09_13865</name>
</gene>
<accession>A0A6A8AEE8</accession>
<reference evidence="1 2" key="1">
    <citation type="submission" date="2019-11" db="EMBL/GenBank/DDBJ databases">
        <title>Genome analysis of Rhizobacterium cereale a novel genus and species isolated from maize roots in North Spain.</title>
        <authorList>
            <person name="Menendez E."/>
            <person name="Flores-Felix J.D."/>
            <person name="Ramirez-Bahena M.-H."/>
            <person name="Igual J.M."/>
            <person name="Garcia-Fraile P."/>
            <person name="Peix A."/>
            <person name="Velazquez E."/>
        </authorList>
    </citation>
    <scope>NUCLEOTIDE SEQUENCE [LARGE SCALE GENOMIC DNA]</scope>
    <source>
        <strain evidence="1 2">RZME27</strain>
    </source>
</reference>
<evidence type="ECO:0000313" key="2">
    <source>
        <dbReference type="Proteomes" id="UP000435138"/>
    </source>
</evidence>
<protein>
    <submittedName>
        <fullName evidence="1">Uncharacterized protein</fullName>
    </submittedName>
</protein>
<organism evidence="1 2">
    <name type="scientific">Endobacterium cereale</name>
    <dbReference type="NCBI Taxonomy" id="2663029"/>
    <lineage>
        <taxon>Bacteria</taxon>
        <taxon>Pseudomonadati</taxon>
        <taxon>Pseudomonadota</taxon>
        <taxon>Alphaproteobacteria</taxon>
        <taxon>Hyphomicrobiales</taxon>
        <taxon>Rhizobiaceae</taxon>
        <taxon>Endobacterium</taxon>
    </lineage>
</organism>
<name>A0A6A8AEE8_9HYPH</name>